<dbReference type="Gene3D" id="1.20.120.1530">
    <property type="match status" value="1"/>
</dbReference>
<dbReference type="CDD" id="cd06225">
    <property type="entry name" value="HAMP"/>
    <property type="match status" value="1"/>
</dbReference>
<evidence type="ECO:0000256" key="4">
    <source>
        <dbReference type="SAM" id="Coils"/>
    </source>
</evidence>
<dbReference type="InterPro" id="IPR051310">
    <property type="entry name" value="MCP_chemotaxis"/>
</dbReference>
<dbReference type="PRINTS" id="PR00260">
    <property type="entry name" value="CHEMTRNSDUCR"/>
</dbReference>
<comment type="caution">
    <text evidence="8">The sequence shown here is derived from an EMBL/GenBank/DDBJ whole genome shotgun (WGS) entry which is preliminary data.</text>
</comment>
<protein>
    <submittedName>
        <fullName evidence="8">HAMP domain-containing protein</fullName>
    </submittedName>
</protein>
<dbReference type="PROSITE" id="PS50885">
    <property type="entry name" value="HAMP"/>
    <property type="match status" value="2"/>
</dbReference>
<keyword evidence="5" id="KW-1133">Transmembrane helix</keyword>
<dbReference type="InterPro" id="IPR004090">
    <property type="entry name" value="Chemotax_Me-accpt_rcpt"/>
</dbReference>
<evidence type="ECO:0000256" key="1">
    <source>
        <dbReference type="ARBA" id="ARBA00022500"/>
    </source>
</evidence>
<sequence length="656" mass="71830">MKLKSKFRILTLSLFVIISLVISVFYYNQIQITDVNEQAFNGINRTESTAYLQNLLHELRELELSFHNPAHSQSVDELKAMLTMKINVFNIILNNWNVPDSIHKPVEQTAANYFRLINEYLSVVENSTMDHIADVARNSSQAFAAVMAGLNRSSTALKGELMESRHQAQVQMDYGNIVISILVVISLGFLFIMDFLLKRKILVPVLQSREAAEAMANGNLEISLNIENDDEIGDLERAMERLQKVIREKAAVAEQIAAGNLTVPVTIVSDRDILGMAMQKMKGGLESLLKEASALIEAMQNGELHKRADDRNFSGSWKELLNEMNRLVETFMAPLNITSDYLKDISGGKIPAEIETEFRGEFNVIKKSVNQYVGVLQKLTSRVRDISGAAREGDLSARVDSSEFEGIWKELIDGVNDVFINVSEPLQEIIKVMEDVAQGVLHTRVHGDFAGDFRKLKETVNSSTDSLAHTIAEVNSSIEEVQAGTAQVSASNQIVSEGATEQAASLAEVLNALTELGHKSTDNFDAASEAVSLVGTVRDKARGSEQKMADMLTAMDNIDRSAQKISTIIKVIDEIAFQTNLLALNAAVEAARAGVHGKGFAVVAQEVRSLAHRSAKAANETTELIGDSLKEVADGVKTANTTAGELAEIIKGVQGI</sequence>
<keyword evidence="1" id="KW-0145">Chemotaxis</keyword>
<dbReference type="GO" id="GO:0004888">
    <property type="term" value="F:transmembrane signaling receptor activity"/>
    <property type="evidence" value="ECO:0007669"/>
    <property type="project" value="InterPro"/>
</dbReference>
<evidence type="ECO:0000259" key="7">
    <source>
        <dbReference type="PROSITE" id="PS50885"/>
    </source>
</evidence>
<keyword evidence="3" id="KW-0807">Transducer</keyword>
<dbReference type="GO" id="GO:0006935">
    <property type="term" value="P:chemotaxis"/>
    <property type="evidence" value="ECO:0007669"/>
    <property type="project" value="UniProtKB-KW"/>
</dbReference>
<evidence type="ECO:0000259" key="6">
    <source>
        <dbReference type="PROSITE" id="PS50111"/>
    </source>
</evidence>
<feature type="coiled-coil region" evidence="4">
    <location>
        <begin position="228"/>
        <end position="255"/>
    </location>
</feature>
<dbReference type="Proteomes" id="UP000886005">
    <property type="component" value="Unassembled WGS sequence"/>
</dbReference>
<keyword evidence="4" id="KW-0175">Coiled coil</keyword>
<evidence type="ECO:0000256" key="3">
    <source>
        <dbReference type="PROSITE-ProRule" id="PRU00284"/>
    </source>
</evidence>
<dbReference type="SUPFAM" id="SSF158472">
    <property type="entry name" value="HAMP domain-like"/>
    <property type="match status" value="1"/>
</dbReference>
<organism evidence="8">
    <name type="scientific">Caldithrix abyssi</name>
    <dbReference type="NCBI Taxonomy" id="187145"/>
    <lineage>
        <taxon>Bacteria</taxon>
        <taxon>Pseudomonadati</taxon>
        <taxon>Calditrichota</taxon>
        <taxon>Calditrichia</taxon>
        <taxon>Calditrichales</taxon>
        <taxon>Calditrichaceae</taxon>
        <taxon>Caldithrix</taxon>
    </lineage>
</organism>
<evidence type="ECO:0000256" key="5">
    <source>
        <dbReference type="SAM" id="Phobius"/>
    </source>
</evidence>
<dbReference type="PROSITE" id="PS50111">
    <property type="entry name" value="CHEMOTAXIS_TRANSDUC_2"/>
    <property type="match status" value="1"/>
</dbReference>
<feature type="non-terminal residue" evidence="8">
    <location>
        <position position="656"/>
    </location>
</feature>
<dbReference type="EMBL" id="DRLD01000265">
    <property type="protein sequence ID" value="HED10933.1"/>
    <property type="molecule type" value="Genomic_DNA"/>
</dbReference>
<dbReference type="PANTHER" id="PTHR43531:SF11">
    <property type="entry name" value="METHYL-ACCEPTING CHEMOTAXIS PROTEIN 3"/>
    <property type="match status" value="1"/>
</dbReference>
<reference evidence="8" key="1">
    <citation type="journal article" date="2020" name="mSystems">
        <title>Genome- and Community-Level Interaction Insights into Carbon Utilization and Element Cycling Functions of Hydrothermarchaeota in Hydrothermal Sediment.</title>
        <authorList>
            <person name="Zhou Z."/>
            <person name="Liu Y."/>
            <person name="Xu W."/>
            <person name="Pan J."/>
            <person name="Luo Z.H."/>
            <person name="Li M."/>
        </authorList>
    </citation>
    <scope>NUCLEOTIDE SEQUENCE [LARGE SCALE GENOMIC DNA]</scope>
    <source>
        <strain evidence="8">HyVt-456</strain>
    </source>
</reference>
<dbReference type="SUPFAM" id="SSF58104">
    <property type="entry name" value="Methyl-accepting chemotaxis protein (MCP) signaling domain"/>
    <property type="match status" value="1"/>
</dbReference>
<evidence type="ECO:0000256" key="2">
    <source>
        <dbReference type="ARBA" id="ARBA00029447"/>
    </source>
</evidence>
<dbReference type="SMART" id="SM00304">
    <property type="entry name" value="HAMP"/>
    <property type="match status" value="3"/>
</dbReference>
<name>A0A7V1PUM7_CALAY</name>
<dbReference type="InterPro" id="IPR003660">
    <property type="entry name" value="HAMP_dom"/>
</dbReference>
<dbReference type="GO" id="GO:0005886">
    <property type="term" value="C:plasma membrane"/>
    <property type="evidence" value="ECO:0007669"/>
    <property type="project" value="TreeGrafter"/>
</dbReference>
<feature type="domain" description="Methyl-accepting transducer" evidence="6">
    <location>
        <begin position="477"/>
        <end position="656"/>
    </location>
</feature>
<feature type="domain" description="HAMP" evidence="7">
    <location>
        <begin position="420"/>
        <end position="472"/>
    </location>
</feature>
<proteinExistence type="inferred from homology"/>
<dbReference type="AlphaFoldDB" id="A0A7V1PUM7"/>
<dbReference type="Pfam" id="PF00672">
    <property type="entry name" value="HAMP"/>
    <property type="match status" value="1"/>
</dbReference>
<comment type="similarity">
    <text evidence="2">Belongs to the methyl-accepting chemotaxis (MCP) protein family.</text>
</comment>
<dbReference type="GO" id="GO:0007165">
    <property type="term" value="P:signal transduction"/>
    <property type="evidence" value="ECO:0007669"/>
    <property type="project" value="UniProtKB-KW"/>
</dbReference>
<dbReference type="InterPro" id="IPR004089">
    <property type="entry name" value="MCPsignal_dom"/>
</dbReference>
<feature type="transmembrane region" description="Helical" evidence="5">
    <location>
        <begin position="7"/>
        <end position="27"/>
    </location>
</feature>
<feature type="transmembrane region" description="Helical" evidence="5">
    <location>
        <begin position="174"/>
        <end position="197"/>
    </location>
</feature>
<keyword evidence="5" id="KW-0472">Membrane</keyword>
<dbReference type="PANTHER" id="PTHR43531">
    <property type="entry name" value="PROTEIN ICFG"/>
    <property type="match status" value="1"/>
</dbReference>
<dbReference type="SMART" id="SM00283">
    <property type="entry name" value="MA"/>
    <property type="match status" value="1"/>
</dbReference>
<keyword evidence="5" id="KW-0812">Transmembrane</keyword>
<dbReference type="Gene3D" id="1.10.287.950">
    <property type="entry name" value="Methyl-accepting chemotaxis protein"/>
    <property type="match status" value="1"/>
</dbReference>
<feature type="domain" description="HAMP" evidence="7">
    <location>
        <begin position="199"/>
        <end position="251"/>
    </location>
</feature>
<dbReference type="Pfam" id="PF00015">
    <property type="entry name" value="MCPsignal"/>
    <property type="match status" value="1"/>
</dbReference>
<dbReference type="Gene3D" id="1.10.8.500">
    <property type="entry name" value="HAMP domain in histidine kinase"/>
    <property type="match status" value="1"/>
</dbReference>
<gene>
    <name evidence="8" type="ORF">ENJ10_09615</name>
</gene>
<dbReference type="Pfam" id="PF18947">
    <property type="entry name" value="HAMP_2"/>
    <property type="match status" value="2"/>
</dbReference>
<accession>A0A7V1PUM7</accession>
<evidence type="ECO:0000313" key="8">
    <source>
        <dbReference type="EMBL" id="HED10933.1"/>
    </source>
</evidence>